<feature type="domain" description="Septum formation inhibitor MinC C-terminal" evidence="7">
    <location>
        <begin position="114"/>
        <end position="209"/>
    </location>
</feature>
<dbReference type="Proteomes" id="UP000198935">
    <property type="component" value="Unassembled WGS sequence"/>
</dbReference>
<name>A0A1H3PRI8_9BACI</name>
<keyword evidence="10" id="KW-1185">Reference proteome</keyword>
<dbReference type="EMBL" id="FNPI01000005">
    <property type="protein sequence ID" value="SDZ03892.1"/>
    <property type="molecule type" value="Genomic_DNA"/>
</dbReference>
<gene>
    <name evidence="6" type="primary">minC</name>
    <name evidence="9" type="ORF">SAMN05421736_105180</name>
</gene>
<feature type="domain" description="Septum site-determining protein MinC N-terminal" evidence="8">
    <location>
        <begin position="12"/>
        <end position="90"/>
    </location>
</feature>
<keyword evidence="4 6" id="KW-0131">Cell cycle</keyword>
<keyword evidence="2 6" id="KW-0132">Cell division</keyword>
<dbReference type="PANTHER" id="PTHR34108">
    <property type="entry name" value="SEPTUM SITE-DETERMINING PROTEIN MINC"/>
    <property type="match status" value="1"/>
</dbReference>
<dbReference type="GO" id="GO:1901891">
    <property type="term" value="P:regulation of cell septum assembly"/>
    <property type="evidence" value="ECO:0007669"/>
    <property type="project" value="InterPro"/>
</dbReference>
<dbReference type="Gene3D" id="3.30.160.540">
    <property type="match status" value="1"/>
</dbReference>
<dbReference type="InterPro" id="IPR036145">
    <property type="entry name" value="MinC_C_sf"/>
</dbReference>
<evidence type="ECO:0000256" key="6">
    <source>
        <dbReference type="HAMAP-Rule" id="MF_00267"/>
    </source>
</evidence>
<dbReference type="NCBIfam" id="TIGR01222">
    <property type="entry name" value="minC"/>
    <property type="match status" value="1"/>
</dbReference>
<organism evidence="9 10">
    <name type="scientific">Evansella caseinilytica</name>
    <dbReference type="NCBI Taxonomy" id="1503961"/>
    <lineage>
        <taxon>Bacteria</taxon>
        <taxon>Bacillati</taxon>
        <taxon>Bacillota</taxon>
        <taxon>Bacilli</taxon>
        <taxon>Bacillales</taxon>
        <taxon>Bacillaceae</taxon>
        <taxon>Evansella</taxon>
    </lineage>
</organism>
<evidence type="ECO:0000256" key="2">
    <source>
        <dbReference type="ARBA" id="ARBA00022618"/>
    </source>
</evidence>
<comment type="similarity">
    <text evidence="1 6">Belongs to the MinC family.</text>
</comment>
<evidence type="ECO:0000313" key="9">
    <source>
        <dbReference type="EMBL" id="SDZ03892.1"/>
    </source>
</evidence>
<dbReference type="SUPFAM" id="SSF63848">
    <property type="entry name" value="Cell-division inhibitor MinC, C-terminal domain"/>
    <property type="match status" value="1"/>
</dbReference>
<dbReference type="OrthoDB" id="9790810at2"/>
<dbReference type="STRING" id="1503961.SAMN05421736_105180"/>
<evidence type="ECO:0000259" key="7">
    <source>
        <dbReference type="Pfam" id="PF03775"/>
    </source>
</evidence>
<reference evidence="10" key="1">
    <citation type="submission" date="2016-10" db="EMBL/GenBank/DDBJ databases">
        <authorList>
            <person name="Varghese N."/>
            <person name="Submissions S."/>
        </authorList>
    </citation>
    <scope>NUCLEOTIDE SEQUENCE [LARGE SCALE GENOMIC DNA]</scope>
    <source>
        <strain evidence="10">SP</strain>
    </source>
</reference>
<dbReference type="InterPro" id="IPR005526">
    <property type="entry name" value="Septum_form_inhib_MinC_C"/>
</dbReference>
<dbReference type="InterPro" id="IPR055219">
    <property type="entry name" value="MinC_N_1"/>
</dbReference>
<dbReference type="HAMAP" id="MF_00267">
    <property type="entry name" value="MinC"/>
    <property type="match status" value="1"/>
</dbReference>
<dbReference type="Gene3D" id="2.160.20.70">
    <property type="match status" value="1"/>
</dbReference>
<dbReference type="InterPro" id="IPR013033">
    <property type="entry name" value="MinC"/>
</dbReference>
<evidence type="ECO:0000256" key="5">
    <source>
        <dbReference type="ARBA" id="ARBA00046874"/>
    </source>
</evidence>
<accession>A0A1H3PRI8</accession>
<evidence type="ECO:0000256" key="4">
    <source>
        <dbReference type="ARBA" id="ARBA00023306"/>
    </source>
</evidence>
<evidence type="ECO:0000256" key="1">
    <source>
        <dbReference type="ARBA" id="ARBA00006291"/>
    </source>
</evidence>
<dbReference type="InterPro" id="IPR016098">
    <property type="entry name" value="CAP/MinC_C"/>
</dbReference>
<evidence type="ECO:0000256" key="3">
    <source>
        <dbReference type="ARBA" id="ARBA00023210"/>
    </source>
</evidence>
<evidence type="ECO:0000313" key="10">
    <source>
        <dbReference type="Proteomes" id="UP000198935"/>
    </source>
</evidence>
<comment type="function">
    <text evidence="6">Cell division inhibitor that blocks the formation of polar Z ring septums. Rapidly oscillates between the poles of the cell to destabilize FtsZ filaments that have formed before they mature into polar Z rings. Prevents FtsZ polymerization.</text>
</comment>
<dbReference type="AlphaFoldDB" id="A0A1H3PRI8"/>
<proteinExistence type="inferred from homology"/>
<comment type="subunit">
    <text evidence="5 6">Interacts with MinD and FtsZ.</text>
</comment>
<evidence type="ECO:0000259" key="8">
    <source>
        <dbReference type="Pfam" id="PF22642"/>
    </source>
</evidence>
<dbReference type="GO" id="GO:0000902">
    <property type="term" value="P:cell morphogenesis"/>
    <property type="evidence" value="ECO:0007669"/>
    <property type="project" value="InterPro"/>
</dbReference>
<dbReference type="GO" id="GO:0000917">
    <property type="term" value="P:division septum assembly"/>
    <property type="evidence" value="ECO:0007669"/>
    <property type="project" value="UniProtKB-KW"/>
</dbReference>
<keyword evidence="3 6" id="KW-0717">Septation</keyword>
<protein>
    <recommendedName>
        <fullName evidence="6">Probable septum site-determining protein MinC</fullName>
    </recommendedName>
</protein>
<dbReference type="Pfam" id="PF22642">
    <property type="entry name" value="MinC_N_1"/>
    <property type="match status" value="1"/>
</dbReference>
<dbReference type="Pfam" id="PF03775">
    <property type="entry name" value="MinC_C"/>
    <property type="match status" value="1"/>
</dbReference>
<dbReference type="PANTHER" id="PTHR34108:SF1">
    <property type="entry name" value="SEPTUM SITE-DETERMINING PROTEIN MINC"/>
    <property type="match status" value="1"/>
</dbReference>
<sequence length="230" mass="25447">MLQKQVKKQQNVLIKGTKAGLTFYFNDQCSFAALIAELQEKISERPKPADADDAFVRVKLVTGNRYLEEEQMKQLEQILTEHINGVIDSVDSNVVSKKEAEAARHNHEVSRLVKIVRSGQVIETTGDLLLIGDVNPGATVRATGSIYIMGKLRGMAHAGYDGKKQAVICASSMLPTQLRIADVIRTPPEEASGQWMECAYLDDSGKIVVEPVQRLVSIRPELTSFIQEKP</sequence>